<evidence type="ECO:0000256" key="2">
    <source>
        <dbReference type="SAM" id="Phobius"/>
    </source>
</evidence>
<organism evidence="3 4">
    <name type="scientific">Drosophila madeirensis</name>
    <name type="common">Fruit fly</name>
    <dbReference type="NCBI Taxonomy" id="30013"/>
    <lineage>
        <taxon>Eukaryota</taxon>
        <taxon>Metazoa</taxon>
        <taxon>Ecdysozoa</taxon>
        <taxon>Arthropoda</taxon>
        <taxon>Hexapoda</taxon>
        <taxon>Insecta</taxon>
        <taxon>Pterygota</taxon>
        <taxon>Neoptera</taxon>
        <taxon>Endopterygota</taxon>
        <taxon>Diptera</taxon>
        <taxon>Brachycera</taxon>
        <taxon>Muscomorpha</taxon>
        <taxon>Ephydroidea</taxon>
        <taxon>Drosophilidae</taxon>
        <taxon>Drosophila</taxon>
        <taxon>Sophophora</taxon>
    </lineage>
</organism>
<dbReference type="AlphaFoldDB" id="A0AAU9FZ26"/>
<gene>
    <name evidence="3" type="ORF">DMAD_01232</name>
</gene>
<name>A0AAU9FZ26_DROMD</name>
<feature type="region of interest" description="Disordered" evidence="1">
    <location>
        <begin position="1"/>
        <end position="59"/>
    </location>
</feature>
<sequence length="277" mass="32443">MSKCGETTPQIPPGPRRSIPLVLEAETQTTPQYSFSDIELVEEEQEQTTPEYSYSDIEEQEQEQELELEQPLGVPSNWGEVSYERRKKRLRHSLKECCFCVDLRVGCCFMGFFEMCSSAMCLLFGESNLLLYIGRLGYMVYLIGSAMLMVGALLEWHCLVRIYLFANVVHLLLCPLFIIQHALRTCLFCYYEILFLSLLLILGLYFELVAYSYLVQIQWQHSRFYRPFGRMARDGVRRYRREDMEEEEPSVESQQQSQRPSHVDLIEEPSNYQQSVL</sequence>
<accession>A0AAU9FZ26</accession>
<keyword evidence="2" id="KW-1133">Transmembrane helix</keyword>
<dbReference type="Proteomes" id="UP001500889">
    <property type="component" value="Chromosome A"/>
</dbReference>
<feature type="region of interest" description="Disordered" evidence="1">
    <location>
        <begin position="241"/>
        <end position="277"/>
    </location>
</feature>
<feature type="transmembrane region" description="Helical" evidence="2">
    <location>
        <begin position="160"/>
        <end position="179"/>
    </location>
</feature>
<dbReference type="EMBL" id="AP029266">
    <property type="protein sequence ID" value="BFG01487.1"/>
    <property type="molecule type" value="Genomic_DNA"/>
</dbReference>
<keyword evidence="2" id="KW-0812">Transmembrane</keyword>
<feature type="compositionally biased region" description="Low complexity" evidence="1">
    <location>
        <begin position="251"/>
        <end position="260"/>
    </location>
</feature>
<evidence type="ECO:0000313" key="3">
    <source>
        <dbReference type="EMBL" id="BFG01487.1"/>
    </source>
</evidence>
<keyword evidence="4" id="KW-1185">Reference proteome</keyword>
<keyword evidence="2" id="KW-0472">Membrane</keyword>
<protein>
    <submittedName>
        <fullName evidence="3">Uncharacterized protein</fullName>
    </submittedName>
</protein>
<feature type="transmembrane region" description="Helical" evidence="2">
    <location>
        <begin position="136"/>
        <end position="154"/>
    </location>
</feature>
<evidence type="ECO:0000256" key="1">
    <source>
        <dbReference type="SAM" id="MobiDB-lite"/>
    </source>
</evidence>
<evidence type="ECO:0000313" key="4">
    <source>
        <dbReference type="Proteomes" id="UP001500889"/>
    </source>
</evidence>
<feature type="compositionally biased region" description="Polar residues" evidence="1">
    <location>
        <begin position="26"/>
        <end position="35"/>
    </location>
</feature>
<feature type="transmembrane region" description="Helical" evidence="2">
    <location>
        <begin position="191"/>
        <end position="214"/>
    </location>
</feature>
<proteinExistence type="predicted"/>
<reference evidence="3 4" key="1">
    <citation type="submission" date="2024-02" db="EMBL/GenBank/DDBJ databases">
        <title>A chromosome-level genome assembly of Drosophila madeirensis, a fruit fly species endemic to Madeira island.</title>
        <authorList>
            <person name="Tomihara K."/>
            <person name="Llopart A."/>
            <person name="Yamamoto D."/>
        </authorList>
    </citation>
    <scope>NUCLEOTIDE SEQUENCE [LARGE SCALE GENOMIC DNA]</scope>
    <source>
        <strain evidence="3 4">RF1</strain>
    </source>
</reference>